<evidence type="ECO:0000313" key="1">
    <source>
        <dbReference type="EMBL" id="GAA5802034.1"/>
    </source>
</evidence>
<proteinExistence type="predicted"/>
<sequence length="80" mass="9026">MEEGKYNHNASKMTDLANETGCSKAELEDWVQKMTNNQIIDEAIGNLRQASGKRQLLLAQVHNETIENAIQRIQDSNVQV</sequence>
<evidence type="ECO:0000313" key="2">
    <source>
        <dbReference type="Proteomes" id="UP001476247"/>
    </source>
</evidence>
<comment type="caution">
    <text evidence="1">The sequence shown here is derived from an EMBL/GenBank/DDBJ whole genome shotgun (WGS) entry which is preliminary data.</text>
</comment>
<dbReference type="EMBL" id="BAABUJ010000021">
    <property type="protein sequence ID" value="GAA5802034.1"/>
    <property type="molecule type" value="Genomic_DNA"/>
</dbReference>
<dbReference type="Proteomes" id="UP001476247">
    <property type="component" value="Unassembled WGS sequence"/>
</dbReference>
<keyword evidence="2" id="KW-1185">Reference proteome</keyword>
<name>A0ABP9Y4Y2_9FUNG</name>
<accession>A0ABP9Y4Y2</accession>
<protein>
    <submittedName>
        <fullName evidence="1">Uncharacterized protein</fullName>
    </submittedName>
</protein>
<gene>
    <name evidence="1" type="ORF">HPULCUR_007494</name>
</gene>
<reference evidence="1 2" key="1">
    <citation type="submission" date="2024-04" db="EMBL/GenBank/DDBJ databases">
        <title>genome sequences of Mucor flavus KT1a and Helicostylum pulchrum KT1b strains isolation_sourced from the surface of a dry-aged beef.</title>
        <authorList>
            <person name="Toyotome T."/>
            <person name="Hosono M."/>
            <person name="Torimaru M."/>
            <person name="Fukuda K."/>
            <person name="Mikami N."/>
        </authorList>
    </citation>
    <scope>NUCLEOTIDE SEQUENCE [LARGE SCALE GENOMIC DNA]</scope>
    <source>
        <strain evidence="1 2">KT1b</strain>
    </source>
</reference>
<organism evidence="1 2">
    <name type="scientific">Helicostylum pulchrum</name>
    <dbReference type="NCBI Taxonomy" id="562976"/>
    <lineage>
        <taxon>Eukaryota</taxon>
        <taxon>Fungi</taxon>
        <taxon>Fungi incertae sedis</taxon>
        <taxon>Mucoromycota</taxon>
        <taxon>Mucoromycotina</taxon>
        <taxon>Mucoromycetes</taxon>
        <taxon>Mucorales</taxon>
        <taxon>Mucorineae</taxon>
        <taxon>Mucoraceae</taxon>
        <taxon>Helicostylum</taxon>
    </lineage>
</organism>